<evidence type="ECO:0000313" key="2">
    <source>
        <dbReference type="EMBL" id="JAD68304.1"/>
    </source>
</evidence>
<dbReference type="AlphaFoldDB" id="A0A0A9BW78"/>
<sequence length="93" mass="10606">MNSFQEHNLQGALNVDIRDIFDEGTIVSSESDDVADPHDKETIEAWSGEDYSLDELSSDDELPINYLSSSDEDQDMEPFSQKYVLGEYDDDDY</sequence>
<evidence type="ECO:0000256" key="1">
    <source>
        <dbReference type="SAM" id="MobiDB-lite"/>
    </source>
</evidence>
<dbReference type="EMBL" id="GBRH01229591">
    <property type="protein sequence ID" value="JAD68304.1"/>
    <property type="molecule type" value="Transcribed_RNA"/>
</dbReference>
<organism evidence="2">
    <name type="scientific">Arundo donax</name>
    <name type="common">Giant reed</name>
    <name type="synonym">Donax arundinaceus</name>
    <dbReference type="NCBI Taxonomy" id="35708"/>
    <lineage>
        <taxon>Eukaryota</taxon>
        <taxon>Viridiplantae</taxon>
        <taxon>Streptophyta</taxon>
        <taxon>Embryophyta</taxon>
        <taxon>Tracheophyta</taxon>
        <taxon>Spermatophyta</taxon>
        <taxon>Magnoliopsida</taxon>
        <taxon>Liliopsida</taxon>
        <taxon>Poales</taxon>
        <taxon>Poaceae</taxon>
        <taxon>PACMAD clade</taxon>
        <taxon>Arundinoideae</taxon>
        <taxon>Arundineae</taxon>
        <taxon>Arundo</taxon>
    </lineage>
</organism>
<name>A0A0A9BW78_ARUDO</name>
<reference evidence="2" key="2">
    <citation type="journal article" date="2015" name="Data Brief">
        <title>Shoot transcriptome of the giant reed, Arundo donax.</title>
        <authorList>
            <person name="Barrero R.A."/>
            <person name="Guerrero F.D."/>
            <person name="Moolhuijzen P."/>
            <person name="Goolsby J.A."/>
            <person name="Tidwell J."/>
            <person name="Bellgard S.E."/>
            <person name="Bellgard M.I."/>
        </authorList>
    </citation>
    <scope>NUCLEOTIDE SEQUENCE</scope>
    <source>
        <tissue evidence="2">Shoot tissue taken approximately 20 cm above the soil surface</tissue>
    </source>
</reference>
<accession>A0A0A9BW78</accession>
<reference evidence="2" key="1">
    <citation type="submission" date="2014-09" db="EMBL/GenBank/DDBJ databases">
        <authorList>
            <person name="Magalhaes I.L.F."/>
            <person name="Oliveira U."/>
            <person name="Santos F.R."/>
            <person name="Vidigal T.H.D.A."/>
            <person name="Brescovit A.D."/>
            <person name="Santos A.J."/>
        </authorList>
    </citation>
    <scope>NUCLEOTIDE SEQUENCE</scope>
    <source>
        <tissue evidence="2">Shoot tissue taken approximately 20 cm above the soil surface</tissue>
    </source>
</reference>
<protein>
    <submittedName>
        <fullName evidence="2">Uncharacterized protein</fullName>
    </submittedName>
</protein>
<proteinExistence type="predicted"/>
<feature type="compositionally biased region" description="Acidic residues" evidence="1">
    <location>
        <begin position="51"/>
        <end position="62"/>
    </location>
</feature>
<feature type="region of interest" description="Disordered" evidence="1">
    <location>
        <begin position="44"/>
        <end position="93"/>
    </location>
</feature>